<dbReference type="Proteomes" id="UP001155128">
    <property type="component" value="Unassembled WGS sequence"/>
</dbReference>
<keyword evidence="1" id="KW-0732">Signal</keyword>
<dbReference type="RefSeq" id="WP_252113120.1">
    <property type="nucleotide sequence ID" value="NZ_JAMSHT010000001.1"/>
</dbReference>
<dbReference type="EMBL" id="JAMSHT010000001">
    <property type="protein sequence ID" value="MCM8557228.1"/>
    <property type="molecule type" value="Genomic_DNA"/>
</dbReference>
<feature type="chain" id="PRO_5040982183" description="UrcA family protein" evidence="1">
    <location>
        <begin position="22"/>
        <end position="133"/>
    </location>
</feature>
<keyword evidence="3" id="KW-1185">Reference proteome</keyword>
<comment type="caution">
    <text evidence="2">The sequence shown here is derived from an EMBL/GenBank/DDBJ whole genome shotgun (WGS) entry which is preliminary data.</text>
</comment>
<evidence type="ECO:0008006" key="4">
    <source>
        <dbReference type="Google" id="ProtNLM"/>
    </source>
</evidence>
<proteinExistence type="predicted"/>
<protein>
    <recommendedName>
        <fullName evidence="4">UrcA family protein</fullName>
    </recommendedName>
</protein>
<gene>
    <name evidence="2" type="ORF">NDO55_05270</name>
</gene>
<evidence type="ECO:0000256" key="1">
    <source>
        <dbReference type="SAM" id="SignalP"/>
    </source>
</evidence>
<organism evidence="2 3">
    <name type="scientific">Sphingomicrobium sediminis</name>
    <dbReference type="NCBI Taxonomy" id="2950949"/>
    <lineage>
        <taxon>Bacteria</taxon>
        <taxon>Pseudomonadati</taxon>
        <taxon>Pseudomonadota</taxon>
        <taxon>Alphaproteobacteria</taxon>
        <taxon>Sphingomonadales</taxon>
        <taxon>Sphingomonadaceae</taxon>
        <taxon>Sphingomicrobium</taxon>
    </lineage>
</organism>
<name>A0A9X2J1G2_9SPHN</name>
<dbReference type="AlphaFoldDB" id="A0A9X2J1G2"/>
<evidence type="ECO:0000313" key="3">
    <source>
        <dbReference type="Proteomes" id="UP001155128"/>
    </source>
</evidence>
<evidence type="ECO:0000313" key="2">
    <source>
        <dbReference type="EMBL" id="MCM8557228.1"/>
    </source>
</evidence>
<reference evidence="2" key="1">
    <citation type="submission" date="2022-06" db="EMBL/GenBank/DDBJ databases">
        <title>Sphingomicrobium sedimins sp. nov., a marine bacterium isolated from tidal flat.</title>
        <authorList>
            <person name="Kim C.-H."/>
            <person name="Yoo Y."/>
            <person name="Kim J.-J."/>
        </authorList>
    </citation>
    <scope>NUCLEOTIDE SEQUENCE</scope>
    <source>
        <strain evidence="2">GRR-S6-50</strain>
    </source>
</reference>
<feature type="signal peptide" evidence="1">
    <location>
        <begin position="1"/>
        <end position="21"/>
    </location>
</feature>
<accession>A0A9X2J1G2</accession>
<sequence>MNNLKLWIAALLASMPVAAMLAHGTTAAAQSTPTLSSIEAADCRALANMIDGQVIIMERWRVAVRNMAESGHETDRGLRNFNNMQASANRAIDAINNTNGGYERQCLGVRITRSTFNAVCGNAQDKFCAGFDF</sequence>